<sequence length="95" mass="10976">MLRLRALDADDYIVFDDGHMIGRIWFARDRSPALWLWTAVVAIQAPPFGDAMSLKEAEAKFQSAWDSFKQRHGPEELARAFEQMTHVNRPGRFGR</sequence>
<accession>A0A9X1RIM4</accession>
<organism evidence="1 2">
    <name type="scientific">Bradyrhizobium zhengyangense</name>
    <dbReference type="NCBI Taxonomy" id="2911009"/>
    <lineage>
        <taxon>Bacteria</taxon>
        <taxon>Pseudomonadati</taxon>
        <taxon>Pseudomonadota</taxon>
        <taxon>Alphaproteobacteria</taxon>
        <taxon>Hyphomicrobiales</taxon>
        <taxon>Nitrobacteraceae</taxon>
        <taxon>Bradyrhizobium</taxon>
    </lineage>
</organism>
<name>A0A9X1RIM4_9BRAD</name>
<evidence type="ECO:0000313" key="2">
    <source>
        <dbReference type="Proteomes" id="UP001139054"/>
    </source>
</evidence>
<dbReference type="RefSeq" id="WP_237891918.1">
    <property type="nucleotide sequence ID" value="NZ_JAKLTY010000040.1"/>
</dbReference>
<dbReference type="EMBL" id="JAKLTY010000040">
    <property type="protein sequence ID" value="MCG2632345.1"/>
    <property type="molecule type" value="Genomic_DNA"/>
</dbReference>
<proteinExistence type="predicted"/>
<protein>
    <submittedName>
        <fullName evidence="1">Uncharacterized protein</fullName>
    </submittedName>
</protein>
<reference evidence="1" key="1">
    <citation type="submission" date="2022-01" db="EMBL/GenBank/DDBJ databases">
        <title>Genome sequnece data of strain Bradyrhizobium sp. nov.</title>
        <authorList>
            <person name="Zhang J."/>
        </authorList>
    </citation>
    <scope>NUCLEOTIDE SEQUENCE</scope>
    <source>
        <strain evidence="1">WYCCWR 13023</strain>
    </source>
</reference>
<evidence type="ECO:0000313" key="1">
    <source>
        <dbReference type="EMBL" id="MCG2632345.1"/>
    </source>
</evidence>
<gene>
    <name evidence="1" type="ORF">L6654_37660</name>
</gene>
<dbReference type="AlphaFoldDB" id="A0A9X1RIM4"/>
<dbReference type="Proteomes" id="UP001139054">
    <property type="component" value="Unassembled WGS sequence"/>
</dbReference>
<comment type="caution">
    <text evidence="1">The sequence shown here is derived from an EMBL/GenBank/DDBJ whole genome shotgun (WGS) entry which is preliminary data.</text>
</comment>